<evidence type="ECO:0000259" key="1">
    <source>
        <dbReference type="Pfam" id="PF26157"/>
    </source>
</evidence>
<organism evidence="2 3">
    <name type="scientific">Plectus sambesii</name>
    <dbReference type="NCBI Taxonomy" id="2011161"/>
    <lineage>
        <taxon>Eukaryota</taxon>
        <taxon>Metazoa</taxon>
        <taxon>Ecdysozoa</taxon>
        <taxon>Nematoda</taxon>
        <taxon>Chromadorea</taxon>
        <taxon>Plectida</taxon>
        <taxon>Plectina</taxon>
        <taxon>Plectoidea</taxon>
        <taxon>Plectidae</taxon>
        <taxon>Plectus</taxon>
    </lineage>
</organism>
<accession>A0A914UV20</accession>
<protein>
    <recommendedName>
        <fullName evidence="1">Endo-beta-1,2-glucanase SGL domain-containing protein</fullName>
    </recommendedName>
</protein>
<feature type="domain" description="Endo-beta-1,2-glucanase SGL" evidence="1">
    <location>
        <begin position="1"/>
        <end position="177"/>
    </location>
</feature>
<dbReference type="WBParaSite" id="PSAMB.scaffold12797size2582.g35108.t1">
    <property type="protein sequence ID" value="PSAMB.scaffold12797size2582.g35108.t1"/>
    <property type="gene ID" value="PSAMB.scaffold12797size2582.g35108"/>
</dbReference>
<evidence type="ECO:0000313" key="3">
    <source>
        <dbReference type="WBParaSite" id="PSAMB.scaffold12797size2582.g35108.t1"/>
    </source>
</evidence>
<proteinExistence type="predicted"/>
<dbReference type="Proteomes" id="UP000887566">
    <property type="component" value="Unplaced"/>
</dbReference>
<reference evidence="3" key="1">
    <citation type="submission" date="2022-11" db="UniProtKB">
        <authorList>
            <consortium name="WormBaseParasite"/>
        </authorList>
    </citation>
    <scope>IDENTIFICATION</scope>
</reference>
<sequence length="177" mass="20109">MMAKNGLTVFYDGPGSGNIRCVSMIKNVAAMPTSDNYYRTPGDDCNLDDPYEGETFTFFVDLYSDWSPYPASDRDLLWVNKRTKLQAVNFNSLVGPITVERGWWHSSHEKWKFMELPYFDVPLMNSVFLNGERARTHFSMMHSYPGLFAAVTNVSEPGDYTPGYISAVGIQEIAFQK</sequence>
<keyword evidence="2" id="KW-1185">Reference proteome</keyword>
<evidence type="ECO:0000313" key="2">
    <source>
        <dbReference type="Proteomes" id="UP000887566"/>
    </source>
</evidence>
<dbReference type="InterPro" id="IPR058773">
    <property type="entry name" value="SGL_GH162"/>
</dbReference>
<dbReference type="Pfam" id="PF26157">
    <property type="entry name" value="SGL_GH162"/>
    <property type="match status" value="1"/>
</dbReference>
<dbReference type="AlphaFoldDB" id="A0A914UV20"/>
<name>A0A914UV20_9BILA</name>